<accession>A0A7N0UEX8</accession>
<dbReference type="InterPro" id="IPR051761">
    <property type="entry name" value="MLP-like_ligand-binding"/>
</dbReference>
<dbReference type="PANTHER" id="PTHR31907">
    <property type="entry name" value="MLP-LIKE PROTEIN 423"/>
    <property type="match status" value="1"/>
</dbReference>
<sequence>MAQIRKMDAQVEVKSQADKLYDIFKGKAYLMPKICPDKILNLEILQGDWNSVGAVKLWTFLPGTSESLKEEVEAIDERNRSITFRVIDGEILKYYDSFKSSVQVTSLGAKGSLVTWSVEFVKSDARIPDPDKYLQFCAVVAKDIDAYLLKNA</sequence>
<dbReference type="InterPro" id="IPR000916">
    <property type="entry name" value="Bet_v_I/MLP"/>
</dbReference>
<dbReference type="Pfam" id="PF00407">
    <property type="entry name" value="Bet_v_1"/>
    <property type="match status" value="1"/>
</dbReference>
<dbReference type="InterPro" id="IPR023393">
    <property type="entry name" value="START-like_dom_sf"/>
</dbReference>
<reference evidence="2" key="1">
    <citation type="submission" date="2021-01" db="UniProtKB">
        <authorList>
            <consortium name="EnsemblPlants"/>
        </authorList>
    </citation>
    <scope>IDENTIFICATION</scope>
</reference>
<dbReference type="Gramene" id="Kaladp0064s0037.1.v1.1">
    <property type="protein sequence ID" value="Kaladp0064s0037.1.v1.1"/>
    <property type="gene ID" value="Kaladp0064s0037.v1.1"/>
</dbReference>
<evidence type="ECO:0000259" key="1">
    <source>
        <dbReference type="SMART" id="SM01037"/>
    </source>
</evidence>
<proteinExistence type="predicted"/>
<dbReference type="SUPFAM" id="SSF55961">
    <property type="entry name" value="Bet v1-like"/>
    <property type="match status" value="1"/>
</dbReference>
<dbReference type="Proteomes" id="UP000594263">
    <property type="component" value="Unplaced"/>
</dbReference>
<dbReference type="CDD" id="cd07816">
    <property type="entry name" value="Bet_v1-like"/>
    <property type="match status" value="1"/>
</dbReference>
<name>A0A7N0UEX8_KALFE</name>
<dbReference type="GO" id="GO:0006952">
    <property type="term" value="P:defense response"/>
    <property type="evidence" value="ECO:0007669"/>
    <property type="project" value="InterPro"/>
</dbReference>
<dbReference type="EnsemblPlants" id="Kaladp0064s0037.1.v1.1">
    <property type="protein sequence ID" value="Kaladp0064s0037.1.v1.1"/>
    <property type="gene ID" value="Kaladp0064s0037.v1.1"/>
</dbReference>
<dbReference type="Gene3D" id="3.30.530.20">
    <property type="match status" value="1"/>
</dbReference>
<feature type="domain" description="Bet v I/Major latex protein" evidence="1">
    <location>
        <begin position="2"/>
        <end position="151"/>
    </location>
</feature>
<dbReference type="AlphaFoldDB" id="A0A7N0UEX8"/>
<organism evidence="2 3">
    <name type="scientific">Kalanchoe fedtschenkoi</name>
    <name type="common">Lavender scallops</name>
    <name type="synonym">South American air plant</name>
    <dbReference type="NCBI Taxonomy" id="63787"/>
    <lineage>
        <taxon>Eukaryota</taxon>
        <taxon>Viridiplantae</taxon>
        <taxon>Streptophyta</taxon>
        <taxon>Embryophyta</taxon>
        <taxon>Tracheophyta</taxon>
        <taxon>Spermatophyta</taxon>
        <taxon>Magnoliopsida</taxon>
        <taxon>eudicotyledons</taxon>
        <taxon>Gunneridae</taxon>
        <taxon>Pentapetalae</taxon>
        <taxon>Saxifragales</taxon>
        <taxon>Crassulaceae</taxon>
        <taxon>Kalanchoe</taxon>
    </lineage>
</organism>
<keyword evidence="3" id="KW-1185">Reference proteome</keyword>
<evidence type="ECO:0000313" key="3">
    <source>
        <dbReference type="Proteomes" id="UP000594263"/>
    </source>
</evidence>
<protein>
    <recommendedName>
        <fullName evidence="1">Bet v I/Major latex protein domain-containing protein</fullName>
    </recommendedName>
</protein>
<dbReference type="SMART" id="SM01037">
    <property type="entry name" value="Bet_v_1"/>
    <property type="match status" value="1"/>
</dbReference>
<dbReference type="OMA" id="FWISIST"/>
<evidence type="ECO:0000313" key="2">
    <source>
        <dbReference type="EnsemblPlants" id="Kaladp0064s0037.1.v1.1"/>
    </source>
</evidence>